<reference evidence="1" key="1">
    <citation type="submission" date="2018-02" db="EMBL/GenBank/DDBJ databases">
        <title>Rhizophora mucronata_Transcriptome.</title>
        <authorList>
            <person name="Meera S.P."/>
            <person name="Sreeshan A."/>
            <person name="Augustine A."/>
        </authorList>
    </citation>
    <scope>NUCLEOTIDE SEQUENCE</scope>
    <source>
        <tissue evidence="1">Leaf</tissue>
    </source>
</reference>
<protein>
    <submittedName>
        <fullName evidence="1">Uncharacterized protein</fullName>
    </submittedName>
</protein>
<dbReference type="AlphaFoldDB" id="A0A2P2NJY6"/>
<accession>A0A2P2NJY6</accession>
<proteinExistence type="predicted"/>
<name>A0A2P2NJY6_RHIMU</name>
<sequence>MQASSFCHHEDYLQGFLLVGSHKPREDCCPHNRTPKVKLHSCDVTW</sequence>
<organism evidence="1">
    <name type="scientific">Rhizophora mucronata</name>
    <name type="common">Asiatic mangrove</name>
    <dbReference type="NCBI Taxonomy" id="61149"/>
    <lineage>
        <taxon>Eukaryota</taxon>
        <taxon>Viridiplantae</taxon>
        <taxon>Streptophyta</taxon>
        <taxon>Embryophyta</taxon>
        <taxon>Tracheophyta</taxon>
        <taxon>Spermatophyta</taxon>
        <taxon>Magnoliopsida</taxon>
        <taxon>eudicotyledons</taxon>
        <taxon>Gunneridae</taxon>
        <taxon>Pentapetalae</taxon>
        <taxon>rosids</taxon>
        <taxon>fabids</taxon>
        <taxon>Malpighiales</taxon>
        <taxon>Rhizophoraceae</taxon>
        <taxon>Rhizophora</taxon>
    </lineage>
</organism>
<evidence type="ECO:0000313" key="1">
    <source>
        <dbReference type="EMBL" id="MBX42821.1"/>
    </source>
</evidence>
<dbReference type="EMBL" id="GGEC01062337">
    <property type="protein sequence ID" value="MBX42821.1"/>
    <property type="molecule type" value="Transcribed_RNA"/>
</dbReference>